<evidence type="ECO:0000259" key="2">
    <source>
        <dbReference type="Pfam" id="PF04149"/>
    </source>
</evidence>
<accession>A0A372M444</accession>
<feature type="compositionally biased region" description="Polar residues" evidence="1">
    <location>
        <begin position="9"/>
        <end position="29"/>
    </location>
</feature>
<evidence type="ECO:0000313" key="4">
    <source>
        <dbReference type="Proteomes" id="UP000263094"/>
    </source>
</evidence>
<name>A0A372M444_9ACTN</name>
<dbReference type="InterPro" id="IPR007278">
    <property type="entry name" value="DUF397"/>
</dbReference>
<organism evidence="3 4">
    <name type="scientific">Streptomyces triticagri</name>
    <dbReference type="NCBI Taxonomy" id="2293568"/>
    <lineage>
        <taxon>Bacteria</taxon>
        <taxon>Bacillati</taxon>
        <taxon>Actinomycetota</taxon>
        <taxon>Actinomycetes</taxon>
        <taxon>Kitasatosporales</taxon>
        <taxon>Streptomycetaceae</taxon>
        <taxon>Streptomyces</taxon>
    </lineage>
</organism>
<gene>
    <name evidence="3" type="ORF">DY218_16295</name>
</gene>
<protein>
    <submittedName>
        <fullName evidence="3">DUF397 domain-containing protein</fullName>
    </submittedName>
</protein>
<evidence type="ECO:0000313" key="3">
    <source>
        <dbReference type="EMBL" id="RFU85651.1"/>
    </source>
</evidence>
<dbReference type="EMBL" id="QUAK01000087">
    <property type="protein sequence ID" value="RFU85651.1"/>
    <property type="molecule type" value="Genomic_DNA"/>
</dbReference>
<keyword evidence="4" id="KW-1185">Reference proteome</keyword>
<feature type="domain" description="DUF397" evidence="2">
    <location>
        <begin position="21"/>
        <end position="78"/>
    </location>
</feature>
<comment type="caution">
    <text evidence="3">The sequence shown here is derived from an EMBL/GenBank/DDBJ whole genome shotgun (WGS) entry which is preliminary data.</text>
</comment>
<feature type="region of interest" description="Disordered" evidence="1">
    <location>
        <begin position="1"/>
        <end position="29"/>
    </location>
</feature>
<dbReference type="Pfam" id="PF04149">
    <property type="entry name" value="DUF397"/>
    <property type="match status" value="1"/>
</dbReference>
<evidence type="ECO:0000256" key="1">
    <source>
        <dbReference type="SAM" id="MobiDB-lite"/>
    </source>
</evidence>
<sequence length="86" mass="9403">MTKPPRHVLSSTVLNSATHGARWQRSSRSTGMNNCIETAGLERGPLSGMLAVRDSKHIEGPALLFSPTTWDTFLGAVRGEAFRTYD</sequence>
<proteinExistence type="predicted"/>
<dbReference type="RefSeq" id="WP_128556753.1">
    <property type="nucleotide sequence ID" value="NZ_QUAK01000087.1"/>
</dbReference>
<reference evidence="3 4" key="1">
    <citation type="submission" date="2018-08" db="EMBL/GenBank/DDBJ databases">
        <title>Isolation, diversity and antifungal activity of Actinobacteria from wheat.</title>
        <authorList>
            <person name="Han C."/>
        </authorList>
    </citation>
    <scope>NUCLEOTIDE SEQUENCE [LARGE SCALE GENOMIC DNA]</scope>
    <source>
        <strain evidence="3 4">NEAU-YY421</strain>
    </source>
</reference>
<dbReference type="OrthoDB" id="4233552at2"/>
<dbReference type="AlphaFoldDB" id="A0A372M444"/>
<dbReference type="Proteomes" id="UP000263094">
    <property type="component" value="Unassembled WGS sequence"/>
</dbReference>